<comment type="caution">
    <text evidence="3">The sequence shown here is derived from an EMBL/GenBank/DDBJ whole genome shotgun (WGS) entry which is preliminary data.</text>
</comment>
<dbReference type="Proteomes" id="UP000217083">
    <property type="component" value="Unassembled WGS sequence"/>
</dbReference>
<accession>A0A263BS14</accession>
<dbReference type="PANTHER" id="PTHR21198">
    <property type="entry name" value="GLUTAMATE RACEMASE"/>
    <property type="match status" value="1"/>
</dbReference>
<dbReference type="AlphaFoldDB" id="A0A263BS14"/>
<organism evidence="3 4">
    <name type="scientific">Lottiidibacillus patelloidae</name>
    <dbReference type="NCBI Taxonomy" id="2670334"/>
    <lineage>
        <taxon>Bacteria</taxon>
        <taxon>Bacillati</taxon>
        <taxon>Bacillota</taxon>
        <taxon>Bacilli</taxon>
        <taxon>Bacillales</taxon>
        <taxon>Bacillaceae</taxon>
        <taxon>Lottiidibacillus</taxon>
    </lineage>
</organism>
<keyword evidence="2" id="KW-0413">Isomerase</keyword>
<evidence type="ECO:0000313" key="4">
    <source>
        <dbReference type="Proteomes" id="UP000217083"/>
    </source>
</evidence>
<dbReference type="NCBIfam" id="TIGR00035">
    <property type="entry name" value="asp_race"/>
    <property type="match status" value="1"/>
</dbReference>
<gene>
    <name evidence="3" type="ORF">CIB95_12720</name>
</gene>
<evidence type="ECO:0000256" key="1">
    <source>
        <dbReference type="ARBA" id="ARBA00007847"/>
    </source>
</evidence>
<dbReference type="Gene3D" id="3.40.50.1860">
    <property type="match status" value="2"/>
</dbReference>
<reference evidence="4" key="1">
    <citation type="submission" date="2017-08" db="EMBL/GenBank/DDBJ databases">
        <authorList>
            <person name="Huang Z."/>
        </authorList>
    </citation>
    <scope>NUCLEOTIDE SEQUENCE [LARGE SCALE GENOMIC DNA]</scope>
    <source>
        <strain evidence="4">SA5d-4</strain>
    </source>
</reference>
<dbReference type="PANTHER" id="PTHR21198:SF7">
    <property type="entry name" value="ASPARTATE-GLUTAMATE RACEMASE FAMILY"/>
    <property type="match status" value="1"/>
</dbReference>
<dbReference type="Pfam" id="PF01177">
    <property type="entry name" value="Asp_Glu_race"/>
    <property type="match status" value="1"/>
</dbReference>
<dbReference type="InterPro" id="IPR015942">
    <property type="entry name" value="Asp/Glu/hydantoin_racemase"/>
</dbReference>
<keyword evidence="4" id="KW-1185">Reference proteome</keyword>
<dbReference type="RefSeq" id="WP_094925882.1">
    <property type="nucleotide sequence ID" value="NZ_NPIA01000007.1"/>
</dbReference>
<dbReference type="GO" id="GO:0047661">
    <property type="term" value="F:amino-acid racemase activity"/>
    <property type="evidence" value="ECO:0007669"/>
    <property type="project" value="InterPro"/>
</dbReference>
<dbReference type="EMBL" id="NPIA01000007">
    <property type="protein sequence ID" value="OZM56358.1"/>
    <property type="molecule type" value="Genomic_DNA"/>
</dbReference>
<dbReference type="SUPFAM" id="SSF53681">
    <property type="entry name" value="Aspartate/glutamate racemase"/>
    <property type="match status" value="2"/>
</dbReference>
<proteinExistence type="inferred from homology"/>
<evidence type="ECO:0000313" key="3">
    <source>
        <dbReference type="EMBL" id="OZM56358.1"/>
    </source>
</evidence>
<reference evidence="3 4" key="2">
    <citation type="submission" date="2017-09" db="EMBL/GenBank/DDBJ databases">
        <title>Bacillus patelloidae sp. nov., isolated from the intestinal tract of a marine limpet.</title>
        <authorList>
            <person name="Liu R."/>
            <person name="Dong C."/>
            <person name="Shao Z."/>
        </authorList>
    </citation>
    <scope>NUCLEOTIDE SEQUENCE [LARGE SCALE GENOMIC DNA]</scope>
    <source>
        <strain evidence="3 4">SA5d-4</strain>
    </source>
</reference>
<dbReference type="InterPro" id="IPR004380">
    <property type="entry name" value="Asp_race"/>
</dbReference>
<evidence type="ECO:0000256" key="2">
    <source>
        <dbReference type="ARBA" id="ARBA00023235"/>
    </source>
</evidence>
<protein>
    <submittedName>
        <fullName evidence="3">Aspartate racemase</fullName>
    </submittedName>
</protein>
<dbReference type="InterPro" id="IPR001920">
    <property type="entry name" value="Asp/Glu_race"/>
</dbReference>
<name>A0A263BS14_9BACI</name>
<comment type="similarity">
    <text evidence="1">Belongs to the aspartate/glutamate racemases family.</text>
</comment>
<sequence>MKTIGLIGGITWESTVEYYKIINKEIQKSLGGYHSAKLVLASVDFAEIEKAQHNNDWEKVASLIVQACQQVERAGAEHIIICSNTIHKISDQLVGFITIPLVHIADATINALKEKGLKNVGLLGTKFTMEEDFFKDKFTSSGINVMVPNGENRSVVNDIIFQELCFGIIKDSSKEFLRRIIDDLKHNGAEAVILGCTELAFIVQQKDVELLLIDTVKEHAKLAVKLSLQ</sequence>